<evidence type="ECO:0000313" key="2">
    <source>
        <dbReference type="EMBL" id="SOB59920.1"/>
    </source>
</evidence>
<feature type="transmembrane region" description="Helical" evidence="1">
    <location>
        <begin position="174"/>
        <end position="196"/>
    </location>
</feature>
<dbReference type="KEGG" id="pprf:DPRO_3010"/>
<dbReference type="Proteomes" id="UP000219215">
    <property type="component" value="Chromosome DPRO"/>
</dbReference>
<name>A0A2C8FCM5_9BACT</name>
<dbReference type="EMBL" id="LT907975">
    <property type="protein sequence ID" value="SOB59920.1"/>
    <property type="molecule type" value="Genomic_DNA"/>
</dbReference>
<feature type="transmembrane region" description="Helical" evidence="1">
    <location>
        <begin position="311"/>
        <end position="329"/>
    </location>
</feature>
<dbReference type="RefSeq" id="WP_097012716.1">
    <property type="nucleotide sequence ID" value="NZ_LT907975.1"/>
</dbReference>
<feature type="transmembrane region" description="Helical" evidence="1">
    <location>
        <begin position="216"/>
        <end position="234"/>
    </location>
</feature>
<dbReference type="OrthoDB" id="9790659at2"/>
<accession>A0A2C8FCM5</accession>
<reference evidence="3" key="1">
    <citation type="submission" date="2017-09" db="EMBL/GenBank/DDBJ databases">
        <authorList>
            <person name="Regsiter A."/>
            <person name="William W."/>
        </authorList>
    </citation>
    <scope>NUCLEOTIDE SEQUENCE [LARGE SCALE GENOMIC DNA]</scope>
    <source>
        <strain evidence="3">500-1</strain>
    </source>
</reference>
<evidence type="ECO:0000256" key="1">
    <source>
        <dbReference type="SAM" id="Phobius"/>
    </source>
</evidence>
<dbReference type="AlphaFoldDB" id="A0A2C8FCM5"/>
<dbReference type="PANTHER" id="PTHR20992">
    <property type="entry name" value="AT15442P-RELATED"/>
    <property type="match status" value="1"/>
</dbReference>
<protein>
    <recommendedName>
        <fullName evidence="4">TIGR00341 family protein</fullName>
    </recommendedName>
</protein>
<evidence type="ECO:0000313" key="3">
    <source>
        <dbReference type="Proteomes" id="UP000219215"/>
    </source>
</evidence>
<feature type="transmembrane region" description="Helical" evidence="1">
    <location>
        <begin position="142"/>
        <end position="162"/>
    </location>
</feature>
<dbReference type="NCBIfam" id="TIGR00341">
    <property type="entry name" value="TIGR00341 family protein"/>
    <property type="match status" value="1"/>
</dbReference>
<feature type="transmembrane region" description="Helical" evidence="1">
    <location>
        <begin position="269"/>
        <end position="290"/>
    </location>
</feature>
<dbReference type="PANTHER" id="PTHR20992:SF9">
    <property type="entry name" value="AT15442P-RELATED"/>
    <property type="match status" value="1"/>
</dbReference>
<sequence>MPLRVIELVTPRKDEEPIRESLKKHHPDEDYIFWVSPLDDEDMLCIRIVLDVQESENVIDMLDNEMSFGEQYRIVVYPAQATLPRLDPEDENGEAEKKGRISREELYSDVLDTSLTTPSYLLLILFSSIVAVIGLMRDNVAVIIGSMVLAPLLGPNVGLALATTLADIKLALRASMTLTTGVIIAFIIALSVGYFFGAPMESQQLLDRCETRYSDIALALASGGAGILAFTMGVPSSVVGVMVALALLPPLASAGLLVGAGQFEEAGGAILLFFTNVICLNLAGVGMFLVQGVKPQRRREKERALTLVLRMGTLWVALLILLSVIIHYAQPAVPNAWPESFLPF</sequence>
<keyword evidence="1" id="KW-0812">Transmembrane</keyword>
<organism evidence="2 3">
    <name type="scientific">Pseudodesulfovibrio profundus</name>
    <dbReference type="NCBI Taxonomy" id="57320"/>
    <lineage>
        <taxon>Bacteria</taxon>
        <taxon>Pseudomonadati</taxon>
        <taxon>Thermodesulfobacteriota</taxon>
        <taxon>Desulfovibrionia</taxon>
        <taxon>Desulfovibrionales</taxon>
        <taxon>Desulfovibrionaceae</taxon>
    </lineage>
</organism>
<dbReference type="Pfam" id="PF04087">
    <property type="entry name" value="DUF389"/>
    <property type="match status" value="1"/>
</dbReference>
<dbReference type="InterPro" id="IPR005240">
    <property type="entry name" value="DUF389"/>
</dbReference>
<evidence type="ECO:0008006" key="4">
    <source>
        <dbReference type="Google" id="ProtNLM"/>
    </source>
</evidence>
<feature type="transmembrane region" description="Helical" evidence="1">
    <location>
        <begin position="120"/>
        <end position="136"/>
    </location>
</feature>
<gene>
    <name evidence="2" type="ORF">DPRO_3010</name>
</gene>
<proteinExistence type="predicted"/>
<keyword evidence="1" id="KW-1133">Transmembrane helix</keyword>
<keyword evidence="1" id="KW-0472">Membrane</keyword>
<keyword evidence="3" id="KW-1185">Reference proteome</keyword>